<evidence type="ECO:0000256" key="5">
    <source>
        <dbReference type="ARBA" id="ARBA00023136"/>
    </source>
</evidence>
<evidence type="ECO:0000256" key="3">
    <source>
        <dbReference type="ARBA" id="ARBA00022692"/>
    </source>
</evidence>
<keyword evidence="5 6" id="KW-0472">Membrane</keyword>
<sequence>CKLWLLVASKNIMLLEIPYIIALTFALLFAYYDLKKGEVENWVSYLPLALGIMYWFVVLWLFYENYLFNAIGGAILLYFVGLLLYYFAGLGGADVRFLAGLAVLLPATPQTNLLFAVPLVLLYNFFILLVFLVLGHIVYHLRDNNKQIFANFKSFCQKNFILAGAMTIYAVIYLFLFIYFNLFAFLLGFILVCSTLIAMSQQDLFTAKINVKTAKYANLKGKELSQAIIKNGKIIAPAWSKITPFLLNLLKQEKVNFIFIKSSSLPVGIIFPLLVIFTYFFGAIGF</sequence>
<feature type="transmembrane region" description="Helical" evidence="6">
    <location>
        <begin position="160"/>
        <end position="176"/>
    </location>
</feature>
<dbReference type="PANTHER" id="PTHR36506">
    <property type="entry name" value="PREFLAGELLIN PEPTIDASE"/>
    <property type="match status" value="1"/>
</dbReference>
<keyword evidence="3 6" id="KW-0812">Transmembrane</keyword>
<feature type="transmembrane region" description="Helical" evidence="6">
    <location>
        <begin position="12"/>
        <end position="32"/>
    </location>
</feature>
<feature type="non-terminal residue" evidence="8">
    <location>
        <position position="1"/>
    </location>
</feature>
<protein>
    <recommendedName>
        <fullName evidence="7">Prepilin type IV endopeptidase peptidase domain-containing protein</fullName>
    </recommendedName>
</protein>
<dbReference type="Gene3D" id="1.20.120.1220">
    <property type="match status" value="1"/>
</dbReference>
<dbReference type="GO" id="GO:0005886">
    <property type="term" value="C:plasma membrane"/>
    <property type="evidence" value="ECO:0007669"/>
    <property type="project" value="UniProtKB-SubCell"/>
</dbReference>
<dbReference type="InterPro" id="IPR000045">
    <property type="entry name" value="Prepilin_IV_endopep_pep"/>
</dbReference>
<evidence type="ECO:0000256" key="2">
    <source>
        <dbReference type="ARBA" id="ARBA00022475"/>
    </source>
</evidence>
<organism evidence="8 9">
    <name type="scientific">Huberarchaeum crystalense</name>
    <dbReference type="NCBI Taxonomy" id="2014257"/>
    <lineage>
        <taxon>Archaea</taxon>
        <taxon>Candidatus Huberarchaeota</taxon>
        <taxon>Candidatus Huberarchaeia</taxon>
        <taxon>Candidatus Huberarchaeales</taxon>
        <taxon>Candidatus Huberarchaeaceae</taxon>
        <taxon>Candidatus Huberarchaeum</taxon>
    </lineage>
</organism>
<evidence type="ECO:0000313" key="9">
    <source>
        <dbReference type="Proteomes" id="UP000228874"/>
    </source>
</evidence>
<feature type="transmembrane region" description="Helical" evidence="6">
    <location>
        <begin position="182"/>
        <end position="199"/>
    </location>
</feature>
<reference evidence="9" key="1">
    <citation type="submission" date="2017-09" db="EMBL/GenBank/DDBJ databases">
        <title>Depth-based differentiation of microbial function through sediment-hosted aquifers and enrichment of novel symbionts in the deep terrestrial subsurface.</title>
        <authorList>
            <person name="Probst A.J."/>
            <person name="Ladd B."/>
            <person name="Jarett J.K."/>
            <person name="Geller-Mcgrath D.E."/>
            <person name="Sieber C.M.K."/>
            <person name="Emerson J.B."/>
            <person name="Anantharaman K."/>
            <person name="Thomas B.C."/>
            <person name="Malmstrom R."/>
            <person name="Stieglmeier M."/>
            <person name="Klingl A."/>
            <person name="Woyke T."/>
            <person name="Ryan C.M."/>
            <person name="Banfield J.F."/>
        </authorList>
    </citation>
    <scope>NUCLEOTIDE SEQUENCE [LARGE SCALE GENOMIC DNA]</scope>
</reference>
<dbReference type="Pfam" id="PF01478">
    <property type="entry name" value="Peptidase_A24"/>
    <property type="match status" value="1"/>
</dbReference>
<comment type="subcellular location">
    <subcellularLocation>
        <location evidence="1">Cell membrane</location>
        <topology evidence="1">Multi-pass membrane protein</topology>
    </subcellularLocation>
</comment>
<gene>
    <name evidence="8" type="ORF">COY63_01910</name>
</gene>
<comment type="caution">
    <text evidence="8">The sequence shown here is derived from an EMBL/GenBank/DDBJ whole genome shotgun (WGS) entry which is preliminary data.</text>
</comment>
<feature type="transmembrane region" description="Helical" evidence="6">
    <location>
        <begin position="75"/>
        <end position="93"/>
    </location>
</feature>
<dbReference type="PANTHER" id="PTHR36506:SF1">
    <property type="entry name" value="PREFLAGELLIN PEPTIDASE"/>
    <property type="match status" value="1"/>
</dbReference>
<name>A0A2H9P9W7_HUBC1</name>
<keyword evidence="2" id="KW-1003">Cell membrane</keyword>
<dbReference type="AlphaFoldDB" id="A0A2H9P9W7"/>
<proteinExistence type="predicted"/>
<evidence type="ECO:0000256" key="4">
    <source>
        <dbReference type="ARBA" id="ARBA00022989"/>
    </source>
</evidence>
<evidence type="ECO:0000259" key="7">
    <source>
        <dbReference type="Pfam" id="PF01478"/>
    </source>
</evidence>
<feature type="transmembrane region" description="Helical" evidence="6">
    <location>
        <begin position="113"/>
        <end position="139"/>
    </location>
</feature>
<evidence type="ECO:0000313" key="8">
    <source>
        <dbReference type="EMBL" id="PIY99744.1"/>
    </source>
</evidence>
<accession>A0A2H9P9W7</accession>
<feature type="transmembrane region" description="Helical" evidence="6">
    <location>
        <begin position="44"/>
        <end position="63"/>
    </location>
</feature>
<dbReference type="Proteomes" id="UP000228874">
    <property type="component" value="Unassembled WGS sequence"/>
</dbReference>
<dbReference type="GO" id="GO:0004190">
    <property type="term" value="F:aspartic-type endopeptidase activity"/>
    <property type="evidence" value="ECO:0007669"/>
    <property type="project" value="InterPro"/>
</dbReference>
<dbReference type="InterPro" id="IPR052218">
    <property type="entry name" value="Preflagellin_Peptidase"/>
</dbReference>
<dbReference type="EMBL" id="PFMG01000047">
    <property type="protein sequence ID" value="PIY99744.1"/>
    <property type="molecule type" value="Genomic_DNA"/>
</dbReference>
<keyword evidence="4 6" id="KW-1133">Transmembrane helix</keyword>
<evidence type="ECO:0000256" key="1">
    <source>
        <dbReference type="ARBA" id="ARBA00004651"/>
    </source>
</evidence>
<evidence type="ECO:0000256" key="6">
    <source>
        <dbReference type="SAM" id="Phobius"/>
    </source>
</evidence>
<feature type="domain" description="Prepilin type IV endopeptidase peptidase" evidence="7">
    <location>
        <begin position="20"/>
        <end position="132"/>
    </location>
</feature>
<feature type="transmembrane region" description="Helical" evidence="6">
    <location>
        <begin position="264"/>
        <end position="284"/>
    </location>
</feature>